<evidence type="ECO:0000259" key="11">
    <source>
        <dbReference type="Pfam" id="PF25147"/>
    </source>
</evidence>
<evidence type="ECO:0000256" key="1">
    <source>
        <dbReference type="ARBA" id="ARBA00004477"/>
    </source>
</evidence>
<feature type="transmembrane region" description="Helical" evidence="8">
    <location>
        <begin position="190"/>
        <end position="218"/>
    </location>
</feature>
<feature type="compositionally biased region" description="Polar residues" evidence="7">
    <location>
        <begin position="304"/>
        <end position="333"/>
    </location>
</feature>
<organism evidence="12 13">
    <name type="scientific">Penicillium brasilianum</name>
    <dbReference type="NCBI Taxonomy" id="104259"/>
    <lineage>
        <taxon>Eukaryota</taxon>
        <taxon>Fungi</taxon>
        <taxon>Dikarya</taxon>
        <taxon>Ascomycota</taxon>
        <taxon>Pezizomycotina</taxon>
        <taxon>Eurotiomycetes</taxon>
        <taxon>Eurotiomycetidae</taxon>
        <taxon>Eurotiales</taxon>
        <taxon>Aspergillaceae</taxon>
        <taxon>Penicillium</taxon>
    </lineage>
</organism>
<name>A0A1S9RHS4_PENBI</name>
<feature type="region of interest" description="Disordered" evidence="7">
    <location>
        <begin position="302"/>
        <end position="442"/>
    </location>
</feature>
<dbReference type="InterPro" id="IPR054448">
    <property type="entry name" value="HTH_put_ascomycetes"/>
</dbReference>
<proteinExistence type="predicted"/>
<keyword evidence="4" id="KW-0256">Endoplasmic reticulum</keyword>
<feature type="domain" description="Ribophorin II C-terminal" evidence="11">
    <location>
        <begin position="181"/>
        <end position="284"/>
    </location>
</feature>
<dbReference type="InterPro" id="IPR008814">
    <property type="entry name" value="Swp1"/>
</dbReference>
<keyword evidence="3 9" id="KW-0732">Signal</keyword>
<accession>A0A1S9RHS4</accession>
<feature type="transmembrane region" description="Helical" evidence="8">
    <location>
        <begin position="230"/>
        <end position="250"/>
    </location>
</feature>
<sequence length="538" mass="57323">MHLWQATLPFCLLASAALPAAAASAWGFADATVAVQPKGAGINGGFKEQFTSSKPLSKPVVFAGADTLRVILTAQEGSSAKRPHQAFLLLKDSQSGLDISYPFSVKENGKSRVELTQKELPVQFLSLTEPVDARVVIGSFGSSEAYDSSVFKLAIQRDPNVPVPTAETARYGKLPEIHHTFKDSPSNPPVIITLAFVAAVGATLPVLAGLWLFLGANLSHLPTALKSAPLPHAIFVGSLISFEGLFFLYYTSWNLFQLLPAAAIVGAVAFVSGSRALGEVQGRRLAGLRGYTITANAKADLRVSPQSPLQNRQSFKTSPIPTFSNENPKQNTMGSAASKPAKSAAGAAVRRQYPKQPAVPPRVPPSAPQPSQTQQRAPLAPASAPSQAPGPVSQGPQYHSKEQPSNTRSNAIDLDGRDPDFAASLRHIGPVNPFPTLSNSSTVNRGSMQTVFPTGLNPALLAVTARTRIGKAAQEELEAVGRGDFAGRQFLDAFTISQALTMRDQQKMPKREIERLLRMKEGVMDRLGKEGVVSRVSV</sequence>
<evidence type="ECO:0000259" key="10">
    <source>
        <dbReference type="Pfam" id="PF22943"/>
    </source>
</evidence>
<feature type="compositionally biased region" description="Low complexity" evidence="7">
    <location>
        <begin position="334"/>
        <end position="348"/>
    </location>
</feature>
<comment type="caution">
    <text evidence="12">The sequence shown here is derived from an EMBL/GenBank/DDBJ whole genome shotgun (WGS) entry which is preliminary data.</text>
</comment>
<dbReference type="PANTHER" id="PTHR12640">
    <property type="entry name" value="RIBOPHORIN II"/>
    <property type="match status" value="1"/>
</dbReference>
<evidence type="ECO:0000256" key="9">
    <source>
        <dbReference type="SAM" id="SignalP"/>
    </source>
</evidence>
<dbReference type="UniPathway" id="UPA00378"/>
<comment type="subcellular location">
    <subcellularLocation>
        <location evidence="1">Endoplasmic reticulum membrane</location>
        <topology evidence="1">Multi-pass membrane protein</topology>
    </subcellularLocation>
</comment>
<keyword evidence="5 8" id="KW-1133">Transmembrane helix</keyword>
<gene>
    <name evidence="12" type="ORF">PEBR_28461</name>
</gene>
<feature type="chain" id="PRO_5044292425" evidence="9">
    <location>
        <begin position="23"/>
        <end position="538"/>
    </location>
</feature>
<dbReference type="Pfam" id="PF25147">
    <property type="entry name" value="Ribophorin_II_C"/>
    <property type="match status" value="1"/>
</dbReference>
<evidence type="ECO:0000256" key="5">
    <source>
        <dbReference type="ARBA" id="ARBA00022989"/>
    </source>
</evidence>
<evidence type="ECO:0000256" key="8">
    <source>
        <dbReference type="SAM" id="Phobius"/>
    </source>
</evidence>
<keyword evidence="2 8" id="KW-0812">Transmembrane</keyword>
<dbReference type="EMBL" id="LJBN01000174">
    <property type="protein sequence ID" value="OOQ84830.1"/>
    <property type="molecule type" value="Genomic_DNA"/>
</dbReference>
<dbReference type="GO" id="GO:0006487">
    <property type="term" value="P:protein N-linked glycosylation"/>
    <property type="evidence" value="ECO:0007669"/>
    <property type="project" value="TreeGrafter"/>
</dbReference>
<evidence type="ECO:0000313" key="13">
    <source>
        <dbReference type="Proteomes" id="UP000190744"/>
    </source>
</evidence>
<feature type="domain" description="Helix-turn-helix" evidence="10">
    <location>
        <begin position="490"/>
        <end position="534"/>
    </location>
</feature>
<dbReference type="Proteomes" id="UP000190744">
    <property type="component" value="Unassembled WGS sequence"/>
</dbReference>
<dbReference type="AlphaFoldDB" id="A0A1S9RHS4"/>
<evidence type="ECO:0000256" key="6">
    <source>
        <dbReference type="ARBA" id="ARBA00023136"/>
    </source>
</evidence>
<feature type="signal peptide" evidence="9">
    <location>
        <begin position="1"/>
        <end position="22"/>
    </location>
</feature>
<dbReference type="GO" id="GO:0008250">
    <property type="term" value="C:oligosaccharyltransferase complex"/>
    <property type="evidence" value="ECO:0007669"/>
    <property type="project" value="InterPro"/>
</dbReference>
<reference evidence="13" key="1">
    <citation type="submission" date="2015-09" db="EMBL/GenBank/DDBJ databases">
        <authorList>
            <person name="Fill T.P."/>
            <person name="Baretta J.F."/>
            <person name="de Almeida L.G."/>
            <person name="Rocha M."/>
            <person name="de Souza D.H."/>
            <person name="Malavazi I."/>
            <person name="Cerdeira L.T."/>
            <person name="Hong H."/>
            <person name="Samborskyy M."/>
            <person name="de Vasconcelos A.T."/>
            <person name="Leadlay P."/>
            <person name="Rodrigues-Filho E."/>
        </authorList>
    </citation>
    <scope>NUCLEOTIDE SEQUENCE [LARGE SCALE GENOMIC DNA]</scope>
    <source>
        <strain evidence="13">LaBioMMi 136</strain>
    </source>
</reference>
<evidence type="ECO:0000256" key="3">
    <source>
        <dbReference type="ARBA" id="ARBA00022729"/>
    </source>
</evidence>
<protein>
    <submittedName>
        <fullName evidence="12">Uncharacterized protein</fullName>
    </submittedName>
</protein>
<evidence type="ECO:0000256" key="4">
    <source>
        <dbReference type="ARBA" id="ARBA00022824"/>
    </source>
</evidence>
<dbReference type="InterPro" id="IPR056790">
    <property type="entry name" value="Ribophorin_II_C"/>
</dbReference>
<dbReference type="PANTHER" id="PTHR12640:SF0">
    <property type="entry name" value="DOLICHYL-DIPHOSPHOOLIGOSACCHARIDE--PROTEIN GLYCOSYLTRANSFERASE SUBUNIT 2"/>
    <property type="match status" value="1"/>
</dbReference>
<evidence type="ECO:0000313" key="12">
    <source>
        <dbReference type="EMBL" id="OOQ84830.1"/>
    </source>
</evidence>
<feature type="compositionally biased region" description="Low complexity" evidence="7">
    <location>
        <begin position="369"/>
        <end position="394"/>
    </location>
</feature>
<feature type="compositionally biased region" description="Pro residues" evidence="7">
    <location>
        <begin position="357"/>
        <end position="368"/>
    </location>
</feature>
<evidence type="ECO:0000256" key="2">
    <source>
        <dbReference type="ARBA" id="ARBA00022692"/>
    </source>
</evidence>
<evidence type="ECO:0000256" key="7">
    <source>
        <dbReference type="SAM" id="MobiDB-lite"/>
    </source>
</evidence>
<keyword evidence="6 8" id="KW-0472">Membrane</keyword>
<dbReference type="Pfam" id="PF22943">
    <property type="entry name" value="HTH_68"/>
    <property type="match status" value="1"/>
</dbReference>
<feature type="transmembrane region" description="Helical" evidence="8">
    <location>
        <begin position="256"/>
        <end position="277"/>
    </location>
</feature>